<feature type="transmembrane region" description="Helical" evidence="8">
    <location>
        <begin position="58"/>
        <end position="77"/>
    </location>
</feature>
<keyword evidence="11" id="KW-1185">Reference proteome</keyword>
<dbReference type="InterPro" id="IPR011701">
    <property type="entry name" value="MFS"/>
</dbReference>
<organism evidence="10 11">
    <name type="scientific">Acidothermus cellulolyticus (strain ATCC 43068 / DSM 8971 / 11B)</name>
    <dbReference type="NCBI Taxonomy" id="351607"/>
    <lineage>
        <taxon>Bacteria</taxon>
        <taxon>Bacillati</taxon>
        <taxon>Actinomycetota</taxon>
        <taxon>Actinomycetes</taxon>
        <taxon>Acidothermales</taxon>
        <taxon>Acidothermaceae</taxon>
        <taxon>Acidothermus</taxon>
    </lineage>
</organism>
<dbReference type="AlphaFoldDB" id="A0LW52"/>
<evidence type="ECO:0000259" key="9">
    <source>
        <dbReference type="PROSITE" id="PS50850"/>
    </source>
</evidence>
<evidence type="ECO:0000256" key="6">
    <source>
        <dbReference type="ARBA" id="ARBA00022989"/>
    </source>
</evidence>
<feature type="transmembrane region" description="Helical" evidence="8">
    <location>
        <begin position="21"/>
        <end position="46"/>
    </location>
</feature>
<keyword evidence="4" id="KW-1003">Cell membrane</keyword>
<gene>
    <name evidence="10" type="ordered locus">Acel_1890</name>
</gene>
<feature type="domain" description="Major facilitator superfamily (MFS) profile" evidence="9">
    <location>
        <begin position="24"/>
        <end position="510"/>
    </location>
</feature>
<keyword evidence="6 8" id="KW-1133">Transmembrane helix</keyword>
<dbReference type="HOGENOM" id="CLU_000960_22_3_11"/>
<feature type="transmembrane region" description="Helical" evidence="8">
    <location>
        <begin position="118"/>
        <end position="138"/>
    </location>
</feature>
<dbReference type="Gene3D" id="1.20.1720.10">
    <property type="entry name" value="Multidrug resistance protein D"/>
    <property type="match status" value="1"/>
</dbReference>
<feature type="transmembrane region" description="Helical" evidence="8">
    <location>
        <begin position="418"/>
        <end position="440"/>
    </location>
</feature>
<dbReference type="NCBIfam" id="TIGR00711">
    <property type="entry name" value="efflux_EmrB"/>
    <property type="match status" value="1"/>
</dbReference>
<dbReference type="GO" id="GO:0005886">
    <property type="term" value="C:plasma membrane"/>
    <property type="evidence" value="ECO:0007669"/>
    <property type="project" value="UniProtKB-SubCell"/>
</dbReference>
<dbReference type="PROSITE" id="PS50850">
    <property type="entry name" value="MFS"/>
    <property type="match status" value="1"/>
</dbReference>
<dbReference type="InterPro" id="IPR020846">
    <property type="entry name" value="MFS_dom"/>
</dbReference>
<dbReference type="InterPro" id="IPR004638">
    <property type="entry name" value="EmrB-like"/>
</dbReference>
<evidence type="ECO:0000256" key="1">
    <source>
        <dbReference type="ARBA" id="ARBA00004651"/>
    </source>
</evidence>
<dbReference type="CDD" id="cd17502">
    <property type="entry name" value="MFS_Azr1_MDR_like"/>
    <property type="match status" value="1"/>
</dbReference>
<evidence type="ECO:0000256" key="8">
    <source>
        <dbReference type="SAM" id="Phobius"/>
    </source>
</evidence>
<evidence type="ECO:0000256" key="3">
    <source>
        <dbReference type="ARBA" id="ARBA00022448"/>
    </source>
</evidence>
<feature type="transmembrane region" description="Helical" evidence="8">
    <location>
        <begin position="283"/>
        <end position="306"/>
    </location>
</feature>
<feature type="transmembrane region" description="Helical" evidence="8">
    <location>
        <begin position="150"/>
        <end position="169"/>
    </location>
</feature>
<feature type="transmembrane region" description="Helical" evidence="8">
    <location>
        <begin position="175"/>
        <end position="198"/>
    </location>
</feature>
<accession>A0LW52</accession>
<keyword evidence="3" id="KW-0813">Transport</keyword>
<dbReference type="Pfam" id="PF07690">
    <property type="entry name" value="MFS_1"/>
    <property type="match status" value="1"/>
</dbReference>
<dbReference type="SUPFAM" id="SSF103473">
    <property type="entry name" value="MFS general substrate transporter"/>
    <property type="match status" value="1"/>
</dbReference>
<dbReference type="FunCoup" id="A0LW52">
    <property type="interactions" value="76"/>
</dbReference>
<comment type="similarity">
    <text evidence="2">Belongs to the major facilitator superfamily. TCR/Tet family.</text>
</comment>
<evidence type="ECO:0000256" key="2">
    <source>
        <dbReference type="ARBA" id="ARBA00007520"/>
    </source>
</evidence>
<evidence type="ECO:0000256" key="4">
    <source>
        <dbReference type="ARBA" id="ARBA00022475"/>
    </source>
</evidence>
<dbReference type="InterPro" id="IPR036259">
    <property type="entry name" value="MFS_trans_sf"/>
</dbReference>
<dbReference type="GO" id="GO:0022857">
    <property type="term" value="F:transmembrane transporter activity"/>
    <property type="evidence" value="ECO:0007669"/>
    <property type="project" value="InterPro"/>
</dbReference>
<reference evidence="10 11" key="1">
    <citation type="journal article" date="2009" name="Genome Res.">
        <title>Complete genome of the cellulolytic thermophile Acidothermus cellulolyticus 11B provides insights into its ecophysiological and evolutionary adaptations.</title>
        <authorList>
            <person name="Barabote R.D."/>
            <person name="Xie G."/>
            <person name="Leu D.H."/>
            <person name="Normand P."/>
            <person name="Necsulea A."/>
            <person name="Daubin V."/>
            <person name="Medigue C."/>
            <person name="Adney W.S."/>
            <person name="Xu X.C."/>
            <person name="Lapidus A."/>
            <person name="Parales R.E."/>
            <person name="Detter C."/>
            <person name="Pujic P."/>
            <person name="Bruce D."/>
            <person name="Lavire C."/>
            <person name="Challacombe J.F."/>
            <person name="Brettin T.S."/>
            <person name="Berry A.M."/>
        </authorList>
    </citation>
    <scope>NUCLEOTIDE SEQUENCE [LARGE SCALE GENOMIC DNA]</scope>
    <source>
        <strain evidence="11">ATCC 43068 / DSM 8971 / 11B</strain>
    </source>
</reference>
<evidence type="ECO:0000256" key="5">
    <source>
        <dbReference type="ARBA" id="ARBA00022692"/>
    </source>
</evidence>
<dbReference type="PRINTS" id="PR01036">
    <property type="entry name" value="TCRTETB"/>
</dbReference>
<dbReference type="Proteomes" id="UP000008221">
    <property type="component" value="Chromosome"/>
</dbReference>
<evidence type="ECO:0000313" key="10">
    <source>
        <dbReference type="EMBL" id="ABK53662.1"/>
    </source>
</evidence>
<feature type="transmembrane region" description="Helical" evidence="8">
    <location>
        <begin position="210"/>
        <end position="229"/>
    </location>
</feature>
<feature type="transmembrane region" description="Helical" evidence="8">
    <location>
        <begin position="347"/>
        <end position="366"/>
    </location>
</feature>
<dbReference type="RefSeq" id="WP_011720725.1">
    <property type="nucleotide sequence ID" value="NC_008578.1"/>
</dbReference>
<name>A0LW52_ACIC1</name>
<proteinExistence type="inferred from homology"/>
<feature type="transmembrane region" description="Helical" evidence="8">
    <location>
        <begin position="318"/>
        <end position="340"/>
    </location>
</feature>
<dbReference type="STRING" id="351607.Acel_1890"/>
<dbReference type="KEGG" id="ace:Acel_1890"/>
<dbReference type="PANTHER" id="PTHR23501:SF197">
    <property type="entry name" value="COMD"/>
    <property type="match status" value="1"/>
</dbReference>
<feature type="transmembrane region" description="Helical" evidence="8">
    <location>
        <begin position="89"/>
        <end position="106"/>
    </location>
</feature>
<dbReference type="FunFam" id="1.20.1720.10:FF:000004">
    <property type="entry name" value="EmrB/QacA family drug resistance transporter"/>
    <property type="match status" value="1"/>
</dbReference>
<feature type="transmembrane region" description="Helical" evidence="8">
    <location>
        <begin position="479"/>
        <end position="505"/>
    </location>
</feature>
<evidence type="ECO:0000313" key="11">
    <source>
        <dbReference type="Proteomes" id="UP000008221"/>
    </source>
</evidence>
<keyword evidence="5 8" id="KW-0812">Transmembrane</keyword>
<evidence type="ECO:0000256" key="7">
    <source>
        <dbReference type="ARBA" id="ARBA00023136"/>
    </source>
</evidence>
<dbReference type="OrthoDB" id="7375466at2"/>
<dbReference type="EMBL" id="CP000481">
    <property type="protein sequence ID" value="ABK53662.1"/>
    <property type="molecule type" value="Genomic_DNA"/>
</dbReference>
<sequence length="569" mass="59150">MTEQLTAASAPPPTHMSHRQIVIVLSGLMVGMLLAALDQTIVATALPRITGDLGGQQHLAWVVTAYLLTSTASTPLYGKISDLYGRRKIFQLAIVIFLIGSALAGASQNMAELIVTRAIQGLGAGGLITLALAIVGDIIPPRERGRYQGYFGAVFGLSSVIGPLLGGWFTDTISWRWVFYINLPLGALALVVTSAVLHIPFQRREHKVDYLGAAVLVAATSAVLLALSLGGKAGNGGYAWGSPQIIGLFALSALLFAAFVAVEARAAEPILPLRLFRNRVFTVANSAGFILGFALFGAVIFLPVYLQNVKGSSPTVSGLQLLPLMAGVLFTSIGSGRLITATGRYKIYPIVGMVLVSIAFAMLSFLKAGTSYATLAGEIALLGAGMGLVMQVLVLAIQNAVPYADLGVATSSNAFFRSMGSSLGVAVFGAIATNGLTAYVRSHATPDIRAGLLAALNKGQQAASQAAVPPEIKTLFANAWVHAIHLTFLWAIPVAVVGVVFAVLLPEKRLSRRSGLARAADAMAAEAVTVDAVVAPSPDGRGAHAGSAAHGHVDRSVHVPKAAIEAENP</sequence>
<keyword evidence="7 8" id="KW-0472">Membrane</keyword>
<dbReference type="InParanoid" id="A0LW52"/>
<dbReference type="Gene3D" id="1.20.1250.20">
    <property type="entry name" value="MFS general substrate transporter like domains"/>
    <property type="match status" value="1"/>
</dbReference>
<protein>
    <submittedName>
        <fullName evidence="10">Drug resistance transporter, EmrB/QacA subfamily</fullName>
    </submittedName>
</protein>
<dbReference type="eggNOG" id="COG0477">
    <property type="taxonomic scope" value="Bacteria"/>
</dbReference>
<feature type="transmembrane region" description="Helical" evidence="8">
    <location>
        <begin position="372"/>
        <end position="397"/>
    </location>
</feature>
<dbReference type="PANTHER" id="PTHR23501">
    <property type="entry name" value="MAJOR FACILITATOR SUPERFAMILY"/>
    <property type="match status" value="1"/>
</dbReference>
<feature type="transmembrane region" description="Helical" evidence="8">
    <location>
        <begin position="241"/>
        <end position="262"/>
    </location>
</feature>
<comment type="subcellular location">
    <subcellularLocation>
        <location evidence="1">Cell membrane</location>
        <topology evidence="1">Multi-pass membrane protein</topology>
    </subcellularLocation>
</comment>